<dbReference type="PANTHER" id="PTHR10773:SF19">
    <property type="match status" value="1"/>
</dbReference>
<sequence>MPNRRALKLVKLCLVDSTNDPPDTPPPQNEVFETIINNGSLQDFTSLNPSSPINEVIGSTISDTIISPHVCISPDTIFSQHDILQPVVPNTLPSLEVPSCSSSSSSSRRSSNSRATDSATTLSITTDRFDTDLSDSDTIINCDLEANTSSHQDVFYGDMNDGTRRRRKANKSLWKKNLNQHLRMKGKPYLGYSRPNGNKMKQNKHRGGRKMGSRCDSEFCRKSNKRQCADITDEDRTCIFNKFWNEMNWDQRRVFVANHVTCKEKKKCTVEKDSRRKITFEYSLSVTDSSGTTSIKKVCKQMFLSTIDIGPFSVRSWAKSSEYGMYEYQESRETSRGRLIDSGRIERLAVLHEFFDSLPKMPSHYNRKNTNKIFLEPVFHSIANLYKIYKIFCETRDAIPYSMRIFNNMFKEKNLAIHQLKKDMCDTCEGFKTGNVTDADYQAHLIRKDSSRAEKARDKQEASEDTSTWRYSSIRPGRKPGDPKVTDIRALMYIPEGQIQFKTNHSDDWQCLPQRSNKSVPIVTQYKQLHNNKLPITNTKFIHLQELKSVIPVDCHAFYDDLPHD</sequence>
<evidence type="ECO:0000313" key="3">
    <source>
        <dbReference type="Proteomes" id="UP000838878"/>
    </source>
</evidence>
<feature type="compositionally biased region" description="Low complexity" evidence="1">
    <location>
        <begin position="99"/>
        <end position="114"/>
    </location>
</feature>
<evidence type="ECO:0000313" key="2">
    <source>
        <dbReference type="EMBL" id="CAH0722844.1"/>
    </source>
</evidence>
<evidence type="ECO:0000256" key="1">
    <source>
        <dbReference type="SAM" id="MobiDB-lite"/>
    </source>
</evidence>
<feature type="region of interest" description="Disordered" evidence="1">
    <location>
        <begin position="95"/>
        <end position="119"/>
    </location>
</feature>
<dbReference type="AlphaFoldDB" id="A0A8J9Y8D7"/>
<organism evidence="2 3">
    <name type="scientific">Brenthis ino</name>
    <name type="common">lesser marbled fritillary</name>
    <dbReference type="NCBI Taxonomy" id="405034"/>
    <lineage>
        <taxon>Eukaryota</taxon>
        <taxon>Metazoa</taxon>
        <taxon>Ecdysozoa</taxon>
        <taxon>Arthropoda</taxon>
        <taxon>Hexapoda</taxon>
        <taxon>Insecta</taxon>
        <taxon>Pterygota</taxon>
        <taxon>Neoptera</taxon>
        <taxon>Endopterygota</taxon>
        <taxon>Lepidoptera</taxon>
        <taxon>Glossata</taxon>
        <taxon>Ditrysia</taxon>
        <taxon>Papilionoidea</taxon>
        <taxon>Nymphalidae</taxon>
        <taxon>Heliconiinae</taxon>
        <taxon>Argynnini</taxon>
        <taxon>Brenthis</taxon>
    </lineage>
</organism>
<feature type="compositionally biased region" description="Basic and acidic residues" evidence="1">
    <location>
        <begin position="449"/>
        <end position="462"/>
    </location>
</feature>
<reference evidence="2" key="1">
    <citation type="submission" date="2021-12" db="EMBL/GenBank/DDBJ databases">
        <authorList>
            <person name="Martin H S."/>
        </authorList>
    </citation>
    <scope>NUCLEOTIDE SEQUENCE</scope>
</reference>
<feature type="non-terminal residue" evidence="2">
    <location>
        <position position="565"/>
    </location>
</feature>
<keyword evidence="3" id="KW-1185">Reference proteome</keyword>
<name>A0A8J9Y8D7_9NEOP</name>
<feature type="region of interest" description="Disordered" evidence="1">
    <location>
        <begin position="449"/>
        <end position="481"/>
    </location>
</feature>
<feature type="region of interest" description="Disordered" evidence="1">
    <location>
        <begin position="187"/>
        <end position="210"/>
    </location>
</feature>
<gene>
    <name evidence="2" type="ORF">BINO364_LOCUS8732</name>
</gene>
<dbReference type="PANTHER" id="PTHR10773">
    <property type="entry name" value="DNA-DIRECTED RNA POLYMERASES I, II, AND III SUBUNIT RPABC2"/>
    <property type="match status" value="1"/>
</dbReference>
<accession>A0A8J9Y8D7</accession>
<protein>
    <submittedName>
        <fullName evidence="2">Uncharacterized protein</fullName>
    </submittedName>
</protein>
<dbReference type="OrthoDB" id="7367179at2759"/>
<dbReference type="EMBL" id="OV170223">
    <property type="protein sequence ID" value="CAH0722844.1"/>
    <property type="molecule type" value="Genomic_DNA"/>
</dbReference>
<proteinExistence type="predicted"/>
<dbReference type="Proteomes" id="UP000838878">
    <property type="component" value="Chromosome 3"/>
</dbReference>
<feature type="compositionally biased region" description="Basic residues" evidence="1">
    <location>
        <begin position="201"/>
        <end position="210"/>
    </location>
</feature>